<dbReference type="OrthoDB" id="9781066at2"/>
<protein>
    <recommendedName>
        <fullName evidence="2">Dyp-type peroxidase C-terminal domain-containing protein</fullName>
    </recommendedName>
</protein>
<feature type="region of interest" description="Disordered" evidence="1">
    <location>
        <begin position="30"/>
        <end position="67"/>
    </location>
</feature>
<sequence>MAGGSCLVARSIAMVIETWDRAPLREQETIVGRTREAGAPMSGGEEFTEPDFAATGRDERTPIGPRM</sequence>
<dbReference type="EMBL" id="PKIZ01000019">
    <property type="protein sequence ID" value="PKZ41098.1"/>
    <property type="molecule type" value="Genomic_DNA"/>
</dbReference>
<dbReference type="AlphaFoldDB" id="A0A2I1P8Z6"/>
<name>A0A2I1P8Z6_9MICO</name>
<evidence type="ECO:0000313" key="3">
    <source>
        <dbReference type="EMBL" id="PKZ41098.1"/>
    </source>
</evidence>
<reference evidence="3 4" key="1">
    <citation type="submission" date="2017-12" db="EMBL/GenBank/DDBJ databases">
        <title>Phylogenetic diversity of female urinary microbiome.</title>
        <authorList>
            <person name="Thomas-White K."/>
            <person name="Wolfe A.J."/>
        </authorList>
    </citation>
    <scope>NUCLEOTIDE SEQUENCE [LARGE SCALE GENOMIC DNA]</scope>
    <source>
        <strain evidence="3 4">UMB1298</strain>
    </source>
</reference>
<keyword evidence="4" id="KW-1185">Reference proteome</keyword>
<dbReference type="InterPro" id="IPR048328">
    <property type="entry name" value="Dyp_perox_C"/>
</dbReference>
<dbReference type="Pfam" id="PF20628">
    <property type="entry name" value="Dyp_perox_C"/>
    <property type="match status" value="1"/>
</dbReference>
<dbReference type="InterPro" id="IPR011008">
    <property type="entry name" value="Dimeric_a/b-barrel"/>
</dbReference>
<dbReference type="SUPFAM" id="SSF54909">
    <property type="entry name" value="Dimeric alpha+beta barrel"/>
    <property type="match status" value="1"/>
</dbReference>
<accession>A0A2I1P8Z6</accession>
<proteinExistence type="predicted"/>
<gene>
    <name evidence="3" type="ORF">CYJ76_09505</name>
</gene>
<evidence type="ECO:0000313" key="4">
    <source>
        <dbReference type="Proteomes" id="UP000234206"/>
    </source>
</evidence>
<dbReference type="Proteomes" id="UP000234206">
    <property type="component" value="Unassembled WGS sequence"/>
</dbReference>
<evidence type="ECO:0000259" key="2">
    <source>
        <dbReference type="Pfam" id="PF20628"/>
    </source>
</evidence>
<organism evidence="3 4">
    <name type="scientific">Kytococcus schroeteri</name>
    <dbReference type="NCBI Taxonomy" id="138300"/>
    <lineage>
        <taxon>Bacteria</taxon>
        <taxon>Bacillati</taxon>
        <taxon>Actinomycetota</taxon>
        <taxon>Actinomycetes</taxon>
        <taxon>Micrococcales</taxon>
        <taxon>Kytococcaceae</taxon>
        <taxon>Kytococcus</taxon>
    </lineage>
</organism>
<evidence type="ECO:0000256" key="1">
    <source>
        <dbReference type="SAM" id="MobiDB-lite"/>
    </source>
</evidence>
<feature type="domain" description="Dyp-type peroxidase C-terminal" evidence="2">
    <location>
        <begin position="1"/>
        <end position="46"/>
    </location>
</feature>
<comment type="caution">
    <text evidence="3">The sequence shown here is derived from an EMBL/GenBank/DDBJ whole genome shotgun (WGS) entry which is preliminary data.</text>
</comment>